<dbReference type="GO" id="GO:0005096">
    <property type="term" value="F:GTPase activator activity"/>
    <property type="evidence" value="ECO:0007669"/>
    <property type="project" value="InterPro"/>
</dbReference>
<keyword evidence="1" id="KW-0863">Zinc-finger</keyword>
<dbReference type="PANTHER" id="PTHR45705">
    <property type="entry name" value="FI20236P1"/>
    <property type="match status" value="1"/>
</dbReference>
<sequence>MMAFVRSGENARCADCGANAPRWASLQLGAVICIACAGVHRTLANAINTRVKSFTLDRWSEDEIAHFLTLGNRRVNESYGVVSGAPPNVKDLIADDAKLRHDFILAKYTRTDFAMPTPGSL</sequence>
<reference evidence="3" key="1">
    <citation type="journal article" date="2020" name="J. Eukaryot. Microbiol.">
        <title>De novo Sequencing, Assembly and Annotation of the Transcriptome for the Free-Living Testate Amoeba Arcella intermedia.</title>
        <authorList>
            <person name="Ribeiro G.M."/>
            <person name="Porfirio-Sousa A.L."/>
            <person name="Maurer-Alcala X.X."/>
            <person name="Katz L.A."/>
            <person name="Lahr D.J.G."/>
        </authorList>
    </citation>
    <scope>NUCLEOTIDE SEQUENCE</scope>
</reference>
<name>A0A6B2LSG1_9EUKA</name>
<dbReference type="InterPro" id="IPR037278">
    <property type="entry name" value="ARFGAP/RecO"/>
</dbReference>
<dbReference type="PANTHER" id="PTHR45705:SF1">
    <property type="entry name" value="FI20236P1"/>
    <property type="match status" value="1"/>
</dbReference>
<dbReference type="SUPFAM" id="SSF57863">
    <property type="entry name" value="ArfGap/RecO-like zinc finger"/>
    <property type="match status" value="1"/>
</dbReference>
<feature type="domain" description="Arf-GAP" evidence="2">
    <location>
        <begin position="1"/>
        <end position="121"/>
    </location>
</feature>
<evidence type="ECO:0000313" key="3">
    <source>
        <dbReference type="EMBL" id="NDV39688.1"/>
    </source>
</evidence>
<dbReference type="EMBL" id="GIBP01010719">
    <property type="protein sequence ID" value="NDV39688.1"/>
    <property type="molecule type" value="Transcribed_RNA"/>
</dbReference>
<dbReference type="GO" id="GO:0008270">
    <property type="term" value="F:zinc ion binding"/>
    <property type="evidence" value="ECO:0007669"/>
    <property type="project" value="UniProtKB-KW"/>
</dbReference>
<dbReference type="InterPro" id="IPR038508">
    <property type="entry name" value="ArfGAP_dom_sf"/>
</dbReference>
<organism evidence="3">
    <name type="scientific">Arcella intermedia</name>
    <dbReference type="NCBI Taxonomy" id="1963864"/>
    <lineage>
        <taxon>Eukaryota</taxon>
        <taxon>Amoebozoa</taxon>
        <taxon>Tubulinea</taxon>
        <taxon>Elardia</taxon>
        <taxon>Arcellinida</taxon>
        <taxon>Sphaerothecina</taxon>
        <taxon>Arcellidae</taxon>
        <taxon>Arcella</taxon>
    </lineage>
</organism>
<dbReference type="InterPro" id="IPR051718">
    <property type="entry name" value="ARF_GTPase-activating"/>
</dbReference>
<dbReference type="AlphaFoldDB" id="A0A6B2LSG1"/>
<dbReference type="PROSITE" id="PS50115">
    <property type="entry name" value="ARFGAP"/>
    <property type="match status" value="1"/>
</dbReference>
<accession>A0A6B2LSG1</accession>
<dbReference type="InterPro" id="IPR001164">
    <property type="entry name" value="ArfGAP_dom"/>
</dbReference>
<proteinExistence type="predicted"/>
<keyword evidence="1" id="KW-0479">Metal-binding</keyword>
<dbReference type="GO" id="GO:0005737">
    <property type="term" value="C:cytoplasm"/>
    <property type="evidence" value="ECO:0007669"/>
    <property type="project" value="TreeGrafter"/>
</dbReference>
<dbReference type="PRINTS" id="PR00405">
    <property type="entry name" value="REVINTRACTNG"/>
</dbReference>
<evidence type="ECO:0000256" key="1">
    <source>
        <dbReference type="PROSITE-ProRule" id="PRU00288"/>
    </source>
</evidence>
<dbReference type="Gene3D" id="1.10.220.150">
    <property type="entry name" value="Arf GTPase activating protein"/>
    <property type="match status" value="1"/>
</dbReference>
<evidence type="ECO:0000259" key="2">
    <source>
        <dbReference type="PROSITE" id="PS50115"/>
    </source>
</evidence>
<dbReference type="Pfam" id="PF01412">
    <property type="entry name" value="ArfGap"/>
    <property type="match status" value="1"/>
</dbReference>
<keyword evidence="1" id="KW-0862">Zinc</keyword>
<protein>
    <recommendedName>
        <fullName evidence="2">Arf-GAP domain-containing protein</fullName>
    </recommendedName>
</protein>
<dbReference type="SMART" id="SM00105">
    <property type="entry name" value="ArfGap"/>
    <property type="match status" value="1"/>
</dbReference>